<keyword evidence="5" id="KW-1185">Reference proteome</keyword>
<evidence type="ECO:0008006" key="6">
    <source>
        <dbReference type="Google" id="ProtNLM"/>
    </source>
</evidence>
<dbReference type="Proteomes" id="UP001480595">
    <property type="component" value="Unassembled WGS sequence"/>
</dbReference>
<sequence length="251" mass="25944">MSISLLLLWISSLVLTSLPSLVSAGGSKTCFKRDGTLQQDKNWLPCDPGAKASPCCDAGDFCMSNGLCLDAVGNQWFSAQGTTDSAGSAKYCCGPSDCCKQPNLLSLPIATAVFKPPQTASISGSASSTSASASASVSLLPGPSADDDKNNNNSSSSTSSDNSRTLAIGLGVGIPMGLALLGGVIFLGLQVRKWTAAAQQAKGSTYGGNSIQVVKEEEMPNNILSQQQMYPSELNGHEYQELYSDSRGAPS</sequence>
<protein>
    <recommendedName>
        <fullName evidence="6">Mid2 domain-containing protein</fullName>
    </recommendedName>
</protein>
<keyword evidence="3" id="KW-0732">Signal</keyword>
<feature type="region of interest" description="Disordered" evidence="1">
    <location>
        <begin position="136"/>
        <end position="163"/>
    </location>
</feature>
<evidence type="ECO:0000256" key="2">
    <source>
        <dbReference type="SAM" id="Phobius"/>
    </source>
</evidence>
<reference evidence="4 5" key="1">
    <citation type="submission" date="2023-01" db="EMBL/GenBank/DDBJ databases">
        <title>Analysis of 21 Apiospora genomes using comparative genomics revels a genus with tremendous synthesis potential of carbohydrate active enzymes and secondary metabolites.</title>
        <authorList>
            <person name="Sorensen T."/>
        </authorList>
    </citation>
    <scope>NUCLEOTIDE SEQUENCE [LARGE SCALE GENOMIC DNA]</scope>
    <source>
        <strain evidence="4 5">CBS 135458</strain>
    </source>
</reference>
<evidence type="ECO:0000313" key="5">
    <source>
        <dbReference type="Proteomes" id="UP001480595"/>
    </source>
</evidence>
<feature type="transmembrane region" description="Helical" evidence="2">
    <location>
        <begin position="166"/>
        <end position="189"/>
    </location>
</feature>
<keyword evidence="2" id="KW-0812">Transmembrane</keyword>
<keyword evidence="2" id="KW-1133">Transmembrane helix</keyword>
<evidence type="ECO:0000313" key="4">
    <source>
        <dbReference type="EMBL" id="KAK8042877.1"/>
    </source>
</evidence>
<gene>
    <name evidence="4" type="ORF">PG994_013360</name>
</gene>
<accession>A0ABR1T8Y0</accession>
<keyword evidence="2" id="KW-0472">Membrane</keyword>
<name>A0ABR1T8Y0_9PEZI</name>
<comment type="caution">
    <text evidence="4">The sequence shown here is derived from an EMBL/GenBank/DDBJ whole genome shotgun (WGS) entry which is preliminary data.</text>
</comment>
<organism evidence="4 5">
    <name type="scientific">Apiospora phragmitis</name>
    <dbReference type="NCBI Taxonomy" id="2905665"/>
    <lineage>
        <taxon>Eukaryota</taxon>
        <taxon>Fungi</taxon>
        <taxon>Dikarya</taxon>
        <taxon>Ascomycota</taxon>
        <taxon>Pezizomycotina</taxon>
        <taxon>Sordariomycetes</taxon>
        <taxon>Xylariomycetidae</taxon>
        <taxon>Amphisphaeriales</taxon>
        <taxon>Apiosporaceae</taxon>
        <taxon>Apiospora</taxon>
    </lineage>
</organism>
<proteinExistence type="predicted"/>
<evidence type="ECO:0000256" key="3">
    <source>
        <dbReference type="SAM" id="SignalP"/>
    </source>
</evidence>
<dbReference type="GeneID" id="92097832"/>
<evidence type="ECO:0000256" key="1">
    <source>
        <dbReference type="SAM" id="MobiDB-lite"/>
    </source>
</evidence>
<feature type="compositionally biased region" description="Low complexity" evidence="1">
    <location>
        <begin position="151"/>
        <end position="163"/>
    </location>
</feature>
<feature type="signal peptide" evidence="3">
    <location>
        <begin position="1"/>
        <end position="24"/>
    </location>
</feature>
<dbReference type="EMBL" id="JAQQWL010000013">
    <property type="protein sequence ID" value="KAK8042877.1"/>
    <property type="molecule type" value="Genomic_DNA"/>
</dbReference>
<feature type="chain" id="PRO_5046301958" description="Mid2 domain-containing protein" evidence="3">
    <location>
        <begin position="25"/>
        <end position="251"/>
    </location>
</feature>
<dbReference type="RefSeq" id="XP_066709730.1">
    <property type="nucleotide sequence ID" value="XM_066864769.1"/>
</dbReference>